<gene>
    <name evidence="1" type="ORF">PN492_10655</name>
</gene>
<dbReference type="EMBL" id="JAQMTU010000063">
    <property type="protein sequence ID" value="MDB9486998.1"/>
    <property type="molecule type" value="Genomic_DNA"/>
</dbReference>
<accession>A0ABT5A5P0</accession>
<dbReference type="RefSeq" id="WP_271791960.1">
    <property type="nucleotide sequence ID" value="NZ_JAQMTU010000063.1"/>
</dbReference>
<protein>
    <submittedName>
        <fullName evidence="1">Uncharacterized protein</fullName>
    </submittedName>
</protein>
<reference evidence="1 2" key="1">
    <citation type="submission" date="2023-01" db="EMBL/GenBank/DDBJ databases">
        <title>Genomes from the Australian National Cyanobacteria Reference Collection.</title>
        <authorList>
            <person name="Willis A."/>
            <person name="Lee E.M.F."/>
        </authorList>
    </citation>
    <scope>NUCLEOTIDE SEQUENCE [LARGE SCALE GENOMIC DNA]</scope>
    <source>
        <strain evidence="1 2">CS-537/01</strain>
    </source>
</reference>
<sequence length="115" mass="13363">MTEKLQDPNWDKFTPEQKRLYEKWIQSLEAAIQAHIELMKSFESEDSSSESSKKEIVATPHNTNFARTKETLISLRINGIDDIYCEVKKRICKANCLFNSQKQKCLEDCERNGCS</sequence>
<dbReference type="Proteomes" id="UP001212123">
    <property type="component" value="Unassembled WGS sequence"/>
</dbReference>
<evidence type="ECO:0000313" key="2">
    <source>
        <dbReference type="Proteomes" id="UP001212123"/>
    </source>
</evidence>
<keyword evidence="2" id="KW-1185">Reference proteome</keyword>
<evidence type="ECO:0000313" key="1">
    <source>
        <dbReference type="EMBL" id="MDB9486998.1"/>
    </source>
</evidence>
<name>A0ABT5A5P0_9CYAN</name>
<comment type="caution">
    <text evidence="1">The sequence shown here is derived from an EMBL/GenBank/DDBJ whole genome shotgun (WGS) entry which is preliminary data.</text>
</comment>
<organism evidence="1 2">
    <name type="scientific">Dolichospermum circinale CS-537/01</name>
    <dbReference type="NCBI Taxonomy" id="3021739"/>
    <lineage>
        <taxon>Bacteria</taxon>
        <taxon>Bacillati</taxon>
        <taxon>Cyanobacteriota</taxon>
        <taxon>Cyanophyceae</taxon>
        <taxon>Nostocales</taxon>
        <taxon>Aphanizomenonaceae</taxon>
        <taxon>Dolichospermum</taxon>
        <taxon>Dolichospermum circinale</taxon>
    </lineage>
</organism>
<proteinExistence type="predicted"/>